<protein>
    <recommendedName>
        <fullName evidence="1">NYN domain-containing protein</fullName>
    </recommendedName>
</protein>
<accession>A0A1G2PSP2</accession>
<dbReference type="GO" id="GO:0004540">
    <property type="term" value="F:RNA nuclease activity"/>
    <property type="evidence" value="ECO:0007669"/>
    <property type="project" value="InterPro"/>
</dbReference>
<dbReference type="PANTHER" id="PTHR35458:SF2">
    <property type="entry name" value="SLR0755 PROTEIN"/>
    <property type="match status" value="1"/>
</dbReference>
<dbReference type="EMBL" id="MHSU01000004">
    <property type="protein sequence ID" value="OHA51366.1"/>
    <property type="molecule type" value="Genomic_DNA"/>
</dbReference>
<evidence type="ECO:0000313" key="2">
    <source>
        <dbReference type="EMBL" id="OHA51366.1"/>
    </source>
</evidence>
<proteinExistence type="predicted"/>
<gene>
    <name evidence="2" type="ORF">A2W59_01705</name>
</gene>
<evidence type="ECO:0000259" key="1">
    <source>
        <dbReference type="Pfam" id="PF01936"/>
    </source>
</evidence>
<comment type="caution">
    <text evidence="2">The sequence shown here is derived from an EMBL/GenBank/DDBJ whole genome shotgun (WGS) entry which is preliminary data.</text>
</comment>
<organism evidence="2 3">
    <name type="scientific">Candidatus Terrybacteria bacterium RIFCSPHIGHO2_02_41_19</name>
    <dbReference type="NCBI Taxonomy" id="1802364"/>
    <lineage>
        <taxon>Bacteria</taxon>
        <taxon>Candidatus Terryibacteriota</taxon>
    </lineage>
</organism>
<dbReference type="Pfam" id="PF01936">
    <property type="entry name" value="NYN"/>
    <property type="match status" value="1"/>
</dbReference>
<dbReference type="PANTHER" id="PTHR35458">
    <property type="entry name" value="SLR0755 PROTEIN"/>
    <property type="match status" value="1"/>
</dbReference>
<dbReference type="InterPro" id="IPR047140">
    <property type="entry name" value="LabA"/>
</dbReference>
<evidence type="ECO:0000313" key="3">
    <source>
        <dbReference type="Proteomes" id="UP000178646"/>
    </source>
</evidence>
<sequence>MKTFAFIDASNLFYGGEKSLGWKIDYRKLFAYLKEKYKIGKALYFGGVEIHDFVYNYQSEDSVPVKNLKNYLADLIKNKGQKLDDATLILINRHLQRVKFYLKLEQFGYNLFLKPVKMYDQEDGMTRRKANCDADMTFHLMKEKDNFDRVVILSGDGDFLPVLKYLRKLGKEVIILSRGPRTAREIRQFAGSNFRDFVRLEKYIKFIEK</sequence>
<dbReference type="Gene3D" id="3.40.50.1010">
    <property type="entry name" value="5'-nuclease"/>
    <property type="match status" value="1"/>
</dbReference>
<name>A0A1G2PSP2_9BACT</name>
<dbReference type="AlphaFoldDB" id="A0A1G2PSP2"/>
<dbReference type="CDD" id="cd10911">
    <property type="entry name" value="PIN_LabA"/>
    <property type="match status" value="1"/>
</dbReference>
<dbReference type="Proteomes" id="UP000178646">
    <property type="component" value="Unassembled WGS sequence"/>
</dbReference>
<feature type="domain" description="NYN" evidence="1">
    <location>
        <begin position="5"/>
        <end position="190"/>
    </location>
</feature>
<reference evidence="2 3" key="1">
    <citation type="journal article" date="2016" name="Nat. Commun.">
        <title>Thousands of microbial genomes shed light on interconnected biogeochemical processes in an aquifer system.</title>
        <authorList>
            <person name="Anantharaman K."/>
            <person name="Brown C.T."/>
            <person name="Hug L.A."/>
            <person name="Sharon I."/>
            <person name="Castelle C.J."/>
            <person name="Probst A.J."/>
            <person name="Thomas B.C."/>
            <person name="Singh A."/>
            <person name="Wilkins M.J."/>
            <person name="Karaoz U."/>
            <person name="Brodie E.L."/>
            <person name="Williams K.H."/>
            <person name="Hubbard S.S."/>
            <person name="Banfield J.F."/>
        </authorList>
    </citation>
    <scope>NUCLEOTIDE SEQUENCE [LARGE SCALE GENOMIC DNA]</scope>
</reference>
<dbReference type="InterPro" id="IPR021139">
    <property type="entry name" value="NYN"/>
</dbReference>